<evidence type="ECO:0000256" key="8">
    <source>
        <dbReference type="ARBA" id="ARBA00023004"/>
    </source>
</evidence>
<organism evidence="12 13">
    <name type="scientific">Ahrensia marina</name>
    <dbReference type="NCBI Taxonomy" id="1514904"/>
    <lineage>
        <taxon>Bacteria</taxon>
        <taxon>Pseudomonadati</taxon>
        <taxon>Pseudomonadota</taxon>
        <taxon>Alphaproteobacteria</taxon>
        <taxon>Hyphomicrobiales</taxon>
        <taxon>Ahrensiaceae</taxon>
        <taxon>Ahrensia</taxon>
    </lineage>
</organism>
<dbReference type="PROSITE" id="PS51003">
    <property type="entry name" value="CYTB_CTER"/>
    <property type="match status" value="1"/>
</dbReference>
<dbReference type="InterPro" id="IPR016174">
    <property type="entry name" value="Di-haem_cyt_TM"/>
</dbReference>
<dbReference type="EMBL" id="JXMU01000008">
    <property type="protein sequence ID" value="KPB01776.1"/>
    <property type="molecule type" value="Genomic_DNA"/>
</dbReference>
<evidence type="ECO:0000256" key="7">
    <source>
        <dbReference type="ARBA" id="ARBA00022989"/>
    </source>
</evidence>
<dbReference type="GO" id="GO:0016020">
    <property type="term" value="C:membrane"/>
    <property type="evidence" value="ECO:0007669"/>
    <property type="project" value="UniProtKB-SubCell"/>
</dbReference>
<keyword evidence="7 10" id="KW-1133">Transmembrane helix</keyword>
<evidence type="ECO:0000256" key="9">
    <source>
        <dbReference type="ARBA" id="ARBA00023136"/>
    </source>
</evidence>
<feature type="transmembrane region" description="Helical" evidence="10">
    <location>
        <begin position="21"/>
        <end position="38"/>
    </location>
</feature>
<dbReference type="PANTHER" id="PTHR19271:SF16">
    <property type="entry name" value="CYTOCHROME B"/>
    <property type="match status" value="1"/>
</dbReference>
<evidence type="ECO:0000256" key="10">
    <source>
        <dbReference type="SAM" id="Phobius"/>
    </source>
</evidence>
<evidence type="ECO:0000256" key="1">
    <source>
        <dbReference type="ARBA" id="ARBA00004141"/>
    </source>
</evidence>
<keyword evidence="6" id="KW-0249">Electron transport</keyword>
<dbReference type="GO" id="GO:0016491">
    <property type="term" value="F:oxidoreductase activity"/>
    <property type="evidence" value="ECO:0007669"/>
    <property type="project" value="InterPro"/>
</dbReference>
<keyword evidence="9 10" id="KW-0472">Membrane</keyword>
<keyword evidence="2" id="KW-0813">Transport</keyword>
<comment type="subcellular location">
    <subcellularLocation>
        <location evidence="1">Membrane</location>
        <topology evidence="1">Multi-pass membrane protein</topology>
    </subcellularLocation>
</comment>
<dbReference type="STRING" id="1514904.SU32_06810"/>
<reference evidence="12 13" key="1">
    <citation type="submission" date="2015-01" db="EMBL/GenBank/DDBJ databases">
        <title>Ahrensia donghaiensis sp. nov., a novel dimethylsulphoniopropionate-cleavage bacterium isolated from seawater and emended descriptions of the genus Ahrensia and Ahrensia kielensis.</title>
        <authorList>
            <person name="Liu J."/>
        </authorList>
    </citation>
    <scope>NUCLEOTIDE SEQUENCE [LARGE SCALE GENOMIC DNA]</scope>
    <source>
        <strain evidence="12 13">LZD062</strain>
    </source>
</reference>
<evidence type="ECO:0000259" key="11">
    <source>
        <dbReference type="PROSITE" id="PS51003"/>
    </source>
</evidence>
<evidence type="ECO:0000256" key="6">
    <source>
        <dbReference type="ARBA" id="ARBA00022982"/>
    </source>
</evidence>
<dbReference type="AlphaFoldDB" id="A0A0M9GNP8"/>
<dbReference type="InterPro" id="IPR005798">
    <property type="entry name" value="Cyt_b/b6_C"/>
</dbReference>
<feature type="transmembrane region" description="Helical" evidence="10">
    <location>
        <begin position="219"/>
        <end position="237"/>
    </location>
</feature>
<keyword evidence="13" id="KW-1185">Reference proteome</keyword>
<feature type="transmembrane region" description="Helical" evidence="10">
    <location>
        <begin position="74"/>
        <end position="94"/>
    </location>
</feature>
<feature type="transmembrane region" description="Helical" evidence="10">
    <location>
        <begin position="161"/>
        <end position="180"/>
    </location>
</feature>
<dbReference type="PANTHER" id="PTHR19271">
    <property type="entry name" value="CYTOCHROME B"/>
    <property type="match status" value="1"/>
</dbReference>
<accession>A0A0M9GNP8</accession>
<gene>
    <name evidence="12" type="ORF">SU32_06810</name>
</gene>
<dbReference type="GO" id="GO:0046872">
    <property type="term" value="F:metal ion binding"/>
    <property type="evidence" value="ECO:0007669"/>
    <property type="project" value="UniProtKB-KW"/>
</dbReference>
<dbReference type="Gene3D" id="1.20.810.10">
    <property type="entry name" value="Cytochrome Bc1 Complex, Chain C"/>
    <property type="match status" value="2"/>
</dbReference>
<keyword evidence="5" id="KW-0479">Metal-binding</keyword>
<name>A0A0M9GNP8_9HYPH</name>
<evidence type="ECO:0000313" key="13">
    <source>
        <dbReference type="Proteomes" id="UP000038011"/>
    </source>
</evidence>
<evidence type="ECO:0000256" key="5">
    <source>
        <dbReference type="ARBA" id="ARBA00022723"/>
    </source>
</evidence>
<evidence type="ECO:0000256" key="2">
    <source>
        <dbReference type="ARBA" id="ARBA00022448"/>
    </source>
</evidence>
<protein>
    <recommendedName>
        <fullName evidence="11">Cytochrome b/b6 C-terminal region profile domain-containing protein</fullName>
    </recommendedName>
</protein>
<feature type="transmembrane region" description="Helical" evidence="10">
    <location>
        <begin position="249"/>
        <end position="269"/>
    </location>
</feature>
<feature type="transmembrane region" description="Helical" evidence="10">
    <location>
        <begin position="44"/>
        <end position="62"/>
    </location>
</feature>
<dbReference type="Proteomes" id="UP000038011">
    <property type="component" value="Unassembled WGS sequence"/>
</dbReference>
<dbReference type="InterPro" id="IPR027387">
    <property type="entry name" value="Cytb/b6-like_sf"/>
</dbReference>
<dbReference type="RefSeq" id="WP_053998604.1">
    <property type="nucleotide sequence ID" value="NZ_JXMU01000008.1"/>
</dbReference>
<dbReference type="OrthoDB" id="9804503at2"/>
<dbReference type="GO" id="GO:0022904">
    <property type="term" value="P:respiratory electron transport chain"/>
    <property type="evidence" value="ECO:0007669"/>
    <property type="project" value="InterPro"/>
</dbReference>
<dbReference type="PATRIC" id="fig|1514904.3.peg.3396"/>
<evidence type="ECO:0000256" key="3">
    <source>
        <dbReference type="ARBA" id="ARBA00022617"/>
    </source>
</evidence>
<feature type="transmembrane region" description="Helical" evidence="10">
    <location>
        <begin position="275"/>
        <end position="294"/>
    </location>
</feature>
<keyword evidence="8" id="KW-0408">Iron</keyword>
<proteinExistence type="predicted"/>
<feature type="domain" description="Cytochrome b/b6 C-terminal region profile" evidence="11">
    <location>
        <begin position="199"/>
        <end position="300"/>
    </location>
</feature>
<keyword evidence="3" id="KW-0349">Heme</keyword>
<dbReference type="Pfam" id="PF00032">
    <property type="entry name" value="Cytochrom_B_C"/>
    <property type="match status" value="1"/>
</dbReference>
<comment type="caution">
    <text evidence="12">The sequence shown here is derived from an EMBL/GenBank/DDBJ whole genome shotgun (WGS) entry which is preliminary data.</text>
</comment>
<keyword evidence="4 10" id="KW-0812">Transmembrane</keyword>
<dbReference type="InterPro" id="IPR036150">
    <property type="entry name" value="Cyt_b/b6_C_sf"/>
</dbReference>
<dbReference type="SUPFAM" id="SSF81648">
    <property type="entry name" value="a domain/subunit of cytochrome bc1 complex (Ubiquinol-cytochrome c reductase)"/>
    <property type="match status" value="1"/>
</dbReference>
<feature type="transmembrane region" description="Helical" evidence="10">
    <location>
        <begin position="130"/>
        <end position="149"/>
    </location>
</feature>
<evidence type="ECO:0000256" key="4">
    <source>
        <dbReference type="ARBA" id="ARBA00022692"/>
    </source>
</evidence>
<sequence length="300" mass="32788">MSAQEYSARKERYEFWSVSTLHLGALTFVTLNAILLWQRGEANFIIGALYLLTFVHMGFCIARNNFSGSRKTTWVLLVLALVISEGIRFLGYIFPVDQLSSSLMSTPDIGHYVGNFMQNMALMGLNLSDLGALIFLFILGLSMMAYFKINNKGEGTLERVVVLVILLTFAVLLGSALFGAHDVAATTALSQANGTPPAQWYLLPFYSALKAIPDQTGGVILLCIMLVIPVCAIFIGTPKAKGRRLFLRILMVLALTSFAGLGVLGAQPVNNNTMIASQVLIAIYLSYFVIGTFLTPRPEN</sequence>
<dbReference type="SUPFAM" id="SSF81342">
    <property type="entry name" value="Transmembrane di-heme cytochromes"/>
    <property type="match status" value="1"/>
</dbReference>
<evidence type="ECO:0000313" key="12">
    <source>
        <dbReference type="EMBL" id="KPB01776.1"/>
    </source>
</evidence>
<dbReference type="GO" id="GO:0009055">
    <property type="term" value="F:electron transfer activity"/>
    <property type="evidence" value="ECO:0007669"/>
    <property type="project" value="InterPro"/>
</dbReference>